<dbReference type="Proteomes" id="UP000593567">
    <property type="component" value="Unassembled WGS sequence"/>
</dbReference>
<keyword evidence="2" id="KW-1185">Reference proteome</keyword>
<sequence length="132" mass="14852">MMSFDAGGKTTEADDLQAKLLLIGLFISRGLVTTLLMKPLDYGMSSTLLDEIAEQNLRLLASIFVYIVRKVSVPANSKILAMPAEVGKYLYTDAELSSLLDRIKPTIQYADELLRNWIKEYTRRLRAAKIPQ</sequence>
<evidence type="ECO:0000313" key="2">
    <source>
        <dbReference type="Proteomes" id="UP000593567"/>
    </source>
</evidence>
<dbReference type="AlphaFoldDB" id="A0A7J7JK66"/>
<name>A0A7J7JK66_BUGNE</name>
<dbReference type="OrthoDB" id="5969023at2759"/>
<dbReference type="EMBL" id="VXIV02002437">
    <property type="protein sequence ID" value="KAF6025758.1"/>
    <property type="molecule type" value="Genomic_DNA"/>
</dbReference>
<protein>
    <submittedName>
        <fullName evidence="1">C21orf58</fullName>
    </submittedName>
</protein>
<reference evidence="1" key="1">
    <citation type="submission" date="2020-06" db="EMBL/GenBank/DDBJ databases">
        <title>Draft genome of Bugula neritina, a colonial animal packing powerful symbionts and potential medicines.</title>
        <authorList>
            <person name="Rayko M."/>
        </authorList>
    </citation>
    <scope>NUCLEOTIDE SEQUENCE [LARGE SCALE GENOMIC DNA]</scope>
    <source>
        <strain evidence="1">Kwan_BN1</strain>
    </source>
</reference>
<gene>
    <name evidence="1" type="ORF">EB796_016009</name>
</gene>
<proteinExistence type="predicted"/>
<accession>A0A7J7JK66</accession>
<comment type="caution">
    <text evidence="1">The sequence shown here is derived from an EMBL/GenBank/DDBJ whole genome shotgun (WGS) entry which is preliminary data.</text>
</comment>
<organism evidence="1 2">
    <name type="scientific">Bugula neritina</name>
    <name type="common">Brown bryozoan</name>
    <name type="synonym">Sertularia neritina</name>
    <dbReference type="NCBI Taxonomy" id="10212"/>
    <lineage>
        <taxon>Eukaryota</taxon>
        <taxon>Metazoa</taxon>
        <taxon>Spiralia</taxon>
        <taxon>Lophotrochozoa</taxon>
        <taxon>Bryozoa</taxon>
        <taxon>Gymnolaemata</taxon>
        <taxon>Cheilostomatida</taxon>
        <taxon>Flustrina</taxon>
        <taxon>Buguloidea</taxon>
        <taxon>Bugulidae</taxon>
        <taxon>Bugula</taxon>
    </lineage>
</organism>
<evidence type="ECO:0000313" key="1">
    <source>
        <dbReference type="EMBL" id="KAF6025758.1"/>
    </source>
</evidence>